<gene>
    <name evidence="2" type="ORF">TWF696_003481</name>
</gene>
<evidence type="ECO:0000313" key="2">
    <source>
        <dbReference type="EMBL" id="KAK6330385.1"/>
    </source>
</evidence>
<organism evidence="2 3">
    <name type="scientific">Orbilia brochopaga</name>
    <dbReference type="NCBI Taxonomy" id="3140254"/>
    <lineage>
        <taxon>Eukaryota</taxon>
        <taxon>Fungi</taxon>
        <taxon>Dikarya</taxon>
        <taxon>Ascomycota</taxon>
        <taxon>Pezizomycotina</taxon>
        <taxon>Orbiliomycetes</taxon>
        <taxon>Orbiliales</taxon>
        <taxon>Orbiliaceae</taxon>
        <taxon>Orbilia</taxon>
    </lineage>
</organism>
<evidence type="ECO:0000313" key="3">
    <source>
        <dbReference type="Proteomes" id="UP001375240"/>
    </source>
</evidence>
<protein>
    <submittedName>
        <fullName evidence="2">Uncharacterized protein</fullName>
    </submittedName>
</protein>
<feature type="region of interest" description="Disordered" evidence="1">
    <location>
        <begin position="96"/>
        <end position="150"/>
    </location>
</feature>
<sequence length="165" mass="18274">MPQPADQSSDAICTCSKIADTIFLPAPCESCVEFLTEHGIFQGDFIDKLLYNRNITYWLQFAREVKLYFPEPPDVSGWNPLPGHVRFVVDEEGTLKTGMELDGGTRSETRRKPGKKGRQALWRQPGGDRSDNRNAEAGASQDQEEPRLPTITDAVASLSMSDAGN</sequence>
<dbReference type="AlphaFoldDB" id="A0AAV9U1H8"/>
<reference evidence="2 3" key="1">
    <citation type="submission" date="2019-10" db="EMBL/GenBank/DDBJ databases">
        <authorList>
            <person name="Palmer J.M."/>
        </authorList>
    </citation>
    <scope>NUCLEOTIDE SEQUENCE [LARGE SCALE GENOMIC DNA]</scope>
    <source>
        <strain evidence="2 3">TWF696</strain>
    </source>
</reference>
<dbReference type="EMBL" id="JAVHNQ010000018">
    <property type="protein sequence ID" value="KAK6330385.1"/>
    <property type="molecule type" value="Genomic_DNA"/>
</dbReference>
<proteinExistence type="predicted"/>
<comment type="caution">
    <text evidence="2">The sequence shown here is derived from an EMBL/GenBank/DDBJ whole genome shotgun (WGS) entry which is preliminary data.</text>
</comment>
<keyword evidence="3" id="KW-1185">Reference proteome</keyword>
<name>A0AAV9U1H8_9PEZI</name>
<dbReference type="Proteomes" id="UP001375240">
    <property type="component" value="Unassembled WGS sequence"/>
</dbReference>
<accession>A0AAV9U1H8</accession>
<evidence type="ECO:0000256" key="1">
    <source>
        <dbReference type="SAM" id="MobiDB-lite"/>
    </source>
</evidence>